<keyword evidence="1" id="KW-0732">Signal</keyword>
<evidence type="ECO:0000313" key="3">
    <source>
        <dbReference type="Proteomes" id="UP001295740"/>
    </source>
</evidence>
<proteinExistence type="predicted"/>
<gene>
    <name evidence="2" type="ORF">KHLLAP_LOCUS8135</name>
</gene>
<sequence length="114" mass="12707">MQIRILLIATTALVGAHAAIISSGGPGVRDNEARGIPQYTKERLKADIVKAHTECVQKALDNYDNAYEKKLGQIISEHPVGLPDWQHDHKDEIKTLQKDLDADLKKCDDTHKAR</sequence>
<feature type="chain" id="PRO_5042527929" evidence="1">
    <location>
        <begin position="19"/>
        <end position="114"/>
    </location>
</feature>
<evidence type="ECO:0000313" key="2">
    <source>
        <dbReference type="EMBL" id="CAJ2507667.1"/>
    </source>
</evidence>
<accession>A0AAI8YK45</accession>
<evidence type="ECO:0000256" key="1">
    <source>
        <dbReference type="SAM" id="SignalP"/>
    </source>
</evidence>
<protein>
    <submittedName>
        <fullName evidence="2">Uu.00g088530.m01.CDS01</fullName>
    </submittedName>
</protein>
<feature type="signal peptide" evidence="1">
    <location>
        <begin position="1"/>
        <end position="18"/>
    </location>
</feature>
<organism evidence="2 3">
    <name type="scientific">Anthostomella pinea</name>
    <dbReference type="NCBI Taxonomy" id="933095"/>
    <lineage>
        <taxon>Eukaryota</taxon>
        <taxon>Fungi</taxon>
        <taxon>Dikarya</taxon>
        <taxon>Ascomycota</taxon>
        <taxon>Pezizomycotina</taxon>
        <taxon>Sordariomycetes</taxon>
        <taxon>Xylariomycetidae</taxon>
        <taxon>Xylariales</taxon>
        <taxon>Xylariaceae</taxon>
        <taxon>Anthostomella</taxon>
    </lineage>
</organism>
<keyword evidence="3" id="KW-1185">Reference proteome</keyword>
<dbReference type="Proteomes" id="UP001295740">
    <property type="component" value="Unassembled WGS sequence"/>
</dbReference>
<comment type="caution">
    <text evidence="2">The sequence shown here is derived from an EMBL/GenBank/DDBJ whole genome shotgun (WGS) entry which is preliminary data.</text>
</comment>
<name>A0AAI8YK45_9PEZI</name>
<dbReference type="EMBL" id="CAUWAG010000010">
    <property type="protein sequence ID" value="CAJ2507667.1"/>
    <property type="molecule type" value="Genomic_DNA"/>
</dbReference>
<reference evidence="2" key="1">
    <citation type="submission" date="2023-10" db="EMBL/GenBank/DDBJ databases">
        <authorList>
            <person name="Hackl T."/>
        </authorList>
    </citation>
    <scope>NUCLEOTIDE SEQUENCE</scope>
</reference>
<dbReference type="AlphaFoldDB" id="A0AAI8YK45"/>